<evidence type="ECO:0000256" key="8">
    <source>
        <dbReference type="SAM" id="MobiDB-lite"/>
    </source>
</evidence>
<gene>
    <name evidence="12" type="ORF">TRIADDRAFT_53891</name>
</gene>
<evidence type="ECO:0000256" key="9">
    <source>
        <dbReference type="SAM" id="Phobius"/>
    </source>
</evidence>
<dbReference type="Pfam" id="PF01694">
    <property type="entry name" value="Rhomboid"/>
    <property type="match status" value="1"/>
</dbReference>
<evidence type="ECO:0000256" key="2">
    <source>
        <dbReference type="ARBA" id="ARBA00009045"/>
    </source>
</evidence>
<dbReference type="PANTHER" id="PTHR43066:SF1">
    <property type="entry name" value="RHOMBOID PROTEIN 2"/>
    <property type="match status" value="1"/>
</dbReference>
<comment type="similarity">
    <text evidence="2">Belongs to the peptidase S54 family.</text>
</comment>
<evidence type="ECO:0000256" key="4">
    <source>
        <dbReference type="ARBA" id="ARBA00022692"/>
    </source>
</evidence>
<evidence type="ECO:0000256" key="3">
    <source>
        <dbReference type="ARBA" id="ARBA00022670"/>
    </source>
</evidence>
<feature type="transmembrane region" description="Helical" evidence="9">
    <location>
        <begin position="73"/>
        <end position="95"/>
    </location>
</feature>
<dbReference type="HOGENOM" id="CLU_075166_0_0_1"/>
<name>B3RMB8_TRIAD</name>
<feature type="region of interest" description="Disordered" evidence="8">
    <location>
        <begin position="300"/>
        <end position="335"/>
    </location>
</feature>
<feature type="compositionally biased region" description="Polar residues" evidence="8">
    <location>
        <begin position="315"/>
        <end position="331"/>
    </location>
</feature>
<dbReference type="PhylomeDB" id="B3RMB8"/>
<feature type="chain" id="PRO_5002798209" description="Peptidase S54 rhomboid domain-containing protein" evidence="10">
    <location>
        <begin position="26"/>
        <end position="348"/>
    </location>
</feature>
<dbReference type="FunFam" id="1.20.1540.10:FF:000008">
    <property type="entry name" value="RHOMBOID-like protein 13"/>
    <property type="match status" value="1"/>
</dbReference>
<feature type="compositionally biased region" description="Polar residues" evidence="8">
    <location>
        <begin position="242"/>
        <end position="266"/>
    </location>
</feature>
<dbReference type="FunCoup" id="B3RMB8">
    <property type="interactions" value="1067"/>
</dbReference>
<evidence type="ECO:0000256" key="6">
    <source>
        <dbReference type="ARBA" id="ARBA00022989"/>
    </source>
</evidence>
<keyword evidence="7 9" id="KW-0472">Membrane</keyword>
<reference evidence="12 13" key="1">
    <citation type="journal article" date="2008" name="Nature">
        <title>The Trichoplax genome and the nature of placozoans.</title>
        <authorList>
            <person name="Srivastava M."/>
            <person name="Begovic E."/>
            <person name="Chapman J."/>
            <person name="Putnam N.H."/>
            <person name="Hellsten U."/>
            <person name="Kawashima T."/>
            <person name="Kuo A."/>
            <person name="Mitros T."/>
            <person name="Salamov A."/>
            <person name="Carpenter M.L."/>
            <person name="Signorovitch A.Y."/>
            <person name="Moreno M.A."/>
            <person name="Kamm K."/>
            <person name="Grimwood J."/>
            <person name="Schmutz J."/>
            <person name="Shapiro H."/>
            <person name="Grigoriev I.V."/>
            <person name="Buss L.W."/>
            <person name="Schierwater B."/>
            <person name="Dellaporta S.L."/>
            <person name="Rokhsar D.S."/>
        </authorList>
    </citation>
    <scope>NUCLEOTIDE SEQUENCE [LARGE SCALE GENOMIC DNA]</scope>
    <source>
        <strain evidence="12 13">Grell-BS-1999</strain>
    </source>
</reference>
<evidence type="ECO:0000256" key="5">
    <source>
        <dbReference type="ARBA" id="ARBA00022801"/>
    </source>
</evidence>
<accession>B3RMB8</accession>
<feature type="transmembrane region" description="Helical" evidence="9">
    <location>
        <begin position="180"/>
        <end position="199"/>
    </location>
</feature>
<keyword evidence="3" id="KW-0645">Protease</keyword>
<dbReference type="SUPFAM" id="SSF144091">
    <property type="entry name" value="Rhomboid-like"/>
    <property type="match status" value="1"/>
</dbReference>
<feature type="region of interest" description="Disordered" evidence="8">
    <location>
        <begin position="230"/>
        <end position="285"/>
    </location>
</feature>
<dbReference type="STRING" id="10228.B3RMB8"/>
<evidence type="ECO:0000313" key="12">
    <source>
        <dbReference type="EMBL" id="EDV28337.1"/>
    </source>
</evidence>
<evidence type="ECO:0000256" key="7">
    <source>
        <dbReference type="ARBA" id="ARBA00023136"/>
    </source>
</evidence>
<evidence type="ECO:0000256" key="10">
    <source>
        <dbReference type="SAM" id="SignalP"/>
    </source>
</evidence>
<dbReference type="Gene3D" id="1.20.1540.10">
    <property type="entry name" value="Rhomboid-like"/>
    <property type="match status" value="1"/>
</dbReference>
<keyword evidence="13" id="KW-1185">Reference proteome</keyword>
<dbReference type="RefSeq" id="XP_002110171.1">
    <property type="nucleotide sequence ID" value="XM_002110135.1"/>
</dbReference>
<keyword evidence="4 9" id="KW-0812">Transmembrane</keyword>
<dbReference type="InterPro" id="IPR035952">
    <property type="entry name" value="Rhomboid-like_sf"/>
</dbReference>
<dbReference type="InterPro" id="IPR003903">
    <property type="entry name" value="UIM_dom"/>
</dbReference>
<feature type="transmembrane region" description="Helical" evidence="9">
    <location>
        <begin position="138"/>
        <end position="159"/>
    </location>
</feature>
<evidence type="ECO:0000259" key="11">
    <source>
        <dbReference type="Pfam" id="PF01694"/>
    </source>
</evidence>
<dbReference type="GeneID" id="6750873"/>
<feature type="transmembrane region" description="Helical" evidence="9">
    <location>
        <begin position="107"/>
        <end position="132"/>
    </location>
</feature>
<feature type="signal peptide" evidence="10">
    <location>
        <begin position="1"/>
        <end position="25"/>
    </location>
</feature>
<dbReference type="PANTHER" id="PTHR43066">
    <property type="entry name" value="RHOMBOID-RELATED PROTEIN"/>
    <property type="match status" value="1"/>
</dbReference>
<evidence type="ECO:0000256" key="1">
    <source>
        <dbReference type="ARBA" id="ARBA00004141"/>
    </source>
</evidence>
<dbReference type="InParanoid" id="B3RMB8"/>
<dbReference type="GO" id="GO:0004252">
    <property type="term" value="F:serine-type endopeptidase activity"/>
    <property type="evidence" value="ECO:0000318"/>
    <property type="project" value="GO_Central"/>
</dbReference>
<dbReference type="CTD" id="6750873"/>
<dbReference type="Proteomes" id="UP000009022">
    <property type="component" value="Unassembled WGS sequence"/>
</dbReference>
<dbReference type="OrthoDB" id="10257275at2759"/>
<dbReference type="EMBL" id="DS985242">
    <property type="protein sequence ID" value="EDV28337.1"/>
    <property type="molecule type" value="Genomic_DNA"/>
</dbReference>
<protein>
    <recommendedName>
        <fullName evidence="11">Peptidase S54 rhomboid domain-containing protein</fullName>
    </recommendedName>
</protein>
<dbReference type="GO" id="GO:0006508">
    <property type="term" value="P:proteolysis"/>
    <property type="evidence" value="ECO:0007669"/>
    <property type="project" value="UniProtKB-KW"/>
</dbReference>
<keyword evidence="10" id="KW-0732">Signal</keyword>
<dbReference type="AlphaFoldDB" id="B3RMB8"/>
<sequence length="348" mass="39137">MVLRRRGNNFGLLLLLANLFHVGLDRIPPITLATIGLNSILFMNLLPDYRLPHLSEVCISVKSVWYMNEWQRLILGAFFHASDMHLYYNMVSFLWKGIHLEKKYGSLHFLSMIISFTALTNVTLVAISYAIGHHTDKLHYFTDCAVGFSGVIFALKVVATYVSPPSTNYIMNLIPISSRYACWAELVLIQVLVPNSSFLGHLAGILVGLAYVKTPIGSILDSIFSIVTGSRGSSNRRHHQRFQSSGVTGYRMQTPSHADNVNNVSGPSYPGSRRPQYEPINDDDDPEFQQAIQASLQESHHNRPIATAPPLLVQNDIQRTYPQPSQMPNSNDVDKVREARLARFQRSR</sequence>
<keyword evidence="6 9" id="KW-1133">Transmembrane helix</keyword>
<feature type="domain" description="Peptidase S54 rhomboid" evidence="11">
    <location>
        <begin position="68"/>
        <end position="212"/>
    </location>
</feature>
<dbReference type="GO" id="GO:0016020">
    <property type="term" value="C:membrane"/>
    <property type="evidence" value="ECO:0007669"/>
    <property type="project" value="UniProtKB-SubCell"/>
</dbReference>
<dbReference type="KEGG" id="tad:TRIADDRAFT_53891"/>
<comment type="subcellular location">
    <subcellularLocation>
        <location evidence="1">Membrane</location>
        <topology evidence="1">Multi-pass membrane protein</topology>
    </subcellularLocation>
</comment>
<dbReference type="InterPro" id="IPR022764">
    <property type="entry name" value="Peptidase_S54_rhomboid_dom"/>
</dbReference>
<evidence type="ECO:0000313" key="13">
    <source>
        <dbReference type="Proteomes" id="UP000009022"/>
    </source>
</evidence>
<dbReference type="PROSITE" id="PS50330">
    <property type="entry name" value="UIM"/>
    <property type="match status" value="1"/>
</dbReference>
<dbReference type="eggNOG" id="KOG2632">
    <property type="taxonomic scope" value="Eukaryota"/>
</dbReference>
<dbReference type="OMA" id="IWFAYII"/>
<proteinExistence type="inferred from homology"/>
<organism evidence="12 13">
    <name type="scientific">Trichoplax adhaerens</name>
    <name type="common">Trichoplax reptans</name>
    <dbReference type="NCBI Taxonomy" id="10228"/>
    <lineage>
        <taxon>Eukaryota</taxon>
        <taxon>Metazoa</taxon>
        <taxon>Placozoa</taxon>
        <taxon>Uniplacotomia</taxon>
        <taxon>Trichoplacea</taxon>
        <taxon>Trichoplacidae</taxon>
        <taxon>Trichoplax</taxon>
    </lineage>
</organism>
<keyword evidence="5" id="KW-0378">Hydrolase</keyword>